<keyword evidence="1" id="KW-0597">Phosphoprotein</keyword>
<dbReference type="GO" id="GO:0110001">
    <property type="term" value="C:toxin-antitoxin complex"/>
    <property type="evidence" value="ECO:0007669"/>
    <property type="project" value="InterPro"/>
</dbReference>
<evidence type="ECO:0000256" key="5">
    <source>
        <dbReference type="ARBA" id="ARBA00024207"/>
    </source>
</evidence>
<dbReference type="AlphaFoldDB" id="Q64A00"/>
<dbReference type="GO" id="GO:0004540">
    <property type="term" value="F:RNA nuclease activity"/>
    <property type="evidence" value="ECO:0007669"/>
    <property type="project" value="InterPro"/>
</dbReference>
<dbReference type="InterPro" id="IPR008201">
    <property type="entry name" value="HepT-like"/>
</dbReference>
<dbReference type="EMBL" id="AY714858">
    <property type="protein sequence ID" value="AAU83777.1"/>
    <property type="molecule type" value="Genomic_DNA"/>
</dbReference>
<evidence type="ECO:0008006" key="7">
    <source>
        <dbReference type="Google" id="ProtNLM"/>
    </source>
</evidence>
<evidence type="ECO:0000256" key="4">
    <source>
        <dbReference type="ARBA" id="ARBA00022801"/>
    </source>
</evidence>
<comment type="similarity">
    <text evidence="5">Belongs to the HepT RNase toxin family.</text>
</comment>
<evidence type="ECO:0000256" key="2">
    <source>
        <dbReference type="ARBA" id="ARBA00022649"/>
    </source>
</evidence>
<dbReference type="Pfam" id="PF01934">
    <property type="entry name" value="HepT-like"/>
    <property type="match status" value="1"/>
</dbReference>
<name>Q64A00_UNCAG</name>
<dbReference type="Gene3D" id="1.20.120.580">
    <property type="entry name" value="bsu32300-like"/>
    <property type="match status" value="1"/>
</dbReference>
<reference evidence="6" key="2">
    <citation type="submission" date="2004-08" db="EMBL/GenBank/DDBJ databases">
        <authorList>
            <person name="Putnam N."/>
            <person name="Detter J.C."/>
            <person name="Richardson P.M."/>
            <person name="Rokhsar D."/>
        </authorList>
    </citation>
    <scope>NUCLEOTIDE SEQUENCE</scope>
</reference>
<dbReference type="PANTHER" id="PTHR33397">
    <property type="entry name" value="UPF0331 PROTEIN YUTE"/>
    <property type="match status" value="1"/>
</dbReference>
<dbReference type="InterPro" id="IPR052379">
    <property type="entry name" value="Type_VII_TA_RNase"/>
</dbReference>
<keyword evidence="3" id="KW-0540">Nuclease</keyword>
<reference evidence="6" key="1">
    <citation type="journal article" date="2004" name="Science">
        <title>Reverse methanogenesis: testing the hypothesis with environmental genomics.</title>
        <authorList>
            <person name="Hallam S.J."/>
            <person name="Putnam N."/>
            <person name="Preston C.M."/>
            <person name="Detter J.C."/>
            <person name="Rokhsar D."/>
            <person name="Richardson P.M."/>
            <person name="DeLong E.F."/>
        </authorList>
    </citation>
    <scope>NUCLEOTIDE SEQUENCE</scope>
</reference>
<dbReference type="GO" id="GO:0016787">
    <property type="term" value="F:hydrolase activity"/>
    <property type="evidence" value="ECO:0007669"/>
    <property type="project" value="UniProtKB-KW"/>
</dbReference>
<keyword evidence="2" id="KW-1277">Toxin-antitoxin system</keyword>
<gene>
    <name evidence="6" type="ORF">GZ33H6_26</name>
</gene>
<evidence type="ECO:0000256" key="1">
    <source>
        <dbReference type="ARBA" id="ARBA00022553"/>
    </source>
</evidence>
<keyword evidence="4" id="KW-0378">Hydrolase</keyword>
<organism evidence="6">
    <name type="scientific">Uncultured archaeon GZfos26G2</name>
    <dbReference type="NCBI Taxonomy" id="3386331"/>
    <lineage>
        <taxon>Archaea</taxon>
        <taxon>Methanobacteriati</taxon>
        <taxon>Methanobacteriota</taxon>
        <taxon>Stenosarchaea group</taxon>
        <taxon>Methanomicrobia</taxon>
        <taxon>Candidatus Methanophagales</taxon>
        <taxon>Candidatus Methanophagaceae</taxon>
        <taxon>Candidatus Methanophaga</taxon>
    </lineage>
</organism>
<evidence type="ECO:0000256" key="3">
    <source>
        <dbReference type="ARBA" id="ARBA00022722"/>
    </source>
</evidence>
<protein>
    <recommendedName>
        <fullName evidence="7">DUF86 domain-containing protein</fullName>
    </recommendedName>
</protein>
<dbReference type="InterPro" id="IPR037038">
    <property type="entry name" value="HepT-like_sf"/>
</dbReference>
<dbReference type="PANTHER" id="PTHR33397:SF5">
    <property type="entry name" value="RNASE YUTE-RELATED"/>
    <property type="match status" value="1"/>
</dbReference>
<evidence type="ECO:0000313" key="6">
    <source>
        <dbReference type="EMBL" id="AAU83777.1"/>
    </source>
</evidence>
<accession>Q64A00</accession>
<sequence length="149" mass="17846">MRIEVNKKTKRVERYRDKINVIQERCGEITEWTGEYEVEFYTRDEKTKLATYKAFQEVSESCMDIIAMACKDEKITPKDDYTNIENTDFIDGRMKDVLVEANGLRNRLVHRYNQSDDLIALVSIKELLPRLEEFVEVVEQWMQKRLREK</sequence>
<proteinExistence type="inferred from homology"/>